<evidence type="ECO:0000256" key="1">
    <source>
        <dbReference type="ARBA" id="ARBA00022603"/>
    </source>
</evidence>
<dbReference type="GO" id="GO:0008276">
    <property type="term" value="F:protein methyltransferase activity"/>
    <property type="evidence" value="ECO:0007669"/>
    <property type="project" value="TreeGrafter"/>
</dbReference>
<keyword evidence="1 5" id="KW-0489">Methyltransferase</keyword>
<name>A0A498R535_9FIRM</name>
<dbReference type="GO" id="GO:0032259">
    <property type="term" value="P:methylation"/>
    <property type="evidence" value="ECO:0007669"/>
    <property type="project" value="UniProtKB-KW"/>
</dbReference>
<keyword evidence="6" id="KW-1185">Reference proteome</keyword>
<dbReference type="OrthoDB" id="9800643at2"/>
<keyword evidence="2 5" id="KW-0808">Transferase</keyword>
<sequence length="497" mass="54658">MNESATFLVDDTDAPALHNAVSHIARVGYCEAKVCERLGVSDITDLQWRALPIYREERLAVRDTVASAIDLFLLQGMIPMDELNRLCGKDDQEVLIRTGILSIDEKGLAQARASLFPIGNRLIFSDHAWPKLSHPGYSDVPYDQVMFIGTDSRWLARATVRRSVGSTLDLCTGSGVQALLAATHSQRVLAVDINPRAARCTRFNAHASGVTNVRVLVGDLYEPVGQERFDLITANPPFVPSPVDALQFRDGGCSGEEVQRRIIAGLPNHLAPGGIAQIVTELGEREDEPLSDRLREWLGGAPMDIHILRLREHSAASYAIGHANGDDTYDAFFSSVHAWANNLRTQGYSRVVSVLLAFQWSDPKLGLPWTRSEEAQPPNTDCGAEVETTFLAERMACKPDLYEILEYSKVRRTGPIGLMEARVLGNPLYANTQAKLLGKALSISQLLEPVERDVLTLIEKPLSLPELFVLSDGLNLNKKAVLAAVRSLLRRGLVLLT</sequence>
<evidence type="ECO:0000313" key="5">
    <source>
        <dbReference type="EMBL" id="VBB05937.1"/>
    </source>
</evidence>
<keyword evidence="3" id="KW-0949">S-adenosyl-L-methionine</keyword>
<dbReference type="GO" id="GO:0035657">
    <property type="term" value="C:eRF1 methyltransferase complex"/>
    <property type="evidence" value="ECO:0007669"/>
    <property type="project" value="TreeGrafter"/>
</dbReference>
<dbReference type="EMBL" id="UPPP01000060">
    <property type="protein sequence ID" value="VBB05937.1"/>
    <property type="molecule type" value="Genomic_DNA"/>
</dbReference>
<accession>A0A498R535</accession>
<proteinExistence type="predicted"/>
<evidence type="ECO:0000256" key="3">
    <source>
        <dbReference type="ARBA" id="ARBA00022691"/>
    </source>
</evidence>
<dbReference type="InterPro" id="IPR029063">
    <property type="entry name" value="SAM-dependent_MTases_sf"/>
</dbReference>
<evidence type="ECO:0000313" key="6">
    <source>
        <dbReference type="Proteomes" id="UP000277811"/>
    </source>
</evidence>
<evidence type="ECO:0000259" key="4">
    <source>
        <dbReference type="Pfam" id="PF05175"/>
    </source>
</evidence>
<dbReference type="SUPFAM" id="SSF53335">
    <property type="entry name" value="S-adenosyl-L-methionine-dependent methyltransferases"/>
    <property type="match status" value="1"/>
</dbReference>
<reference evidence="5 6" key="1">
    <citation type="submission" date="2018-06" db="EMBL/GenBank/DDBJ databases">
        <authorList>
            <person name="Strepis N."/>
        </authorList>
    </citation>
    <scope>NUCLEOTIDE SEQUENCE [LARGE SCALE GENOMIC DNA]</scope>
    <source>
        <strain evidence="5">LUCI</strain>
    </source>
</reference>
<dbReference type="AlphaFoldDB" id="A0A498R535"/>
<dbReference type="Gene3D" id="3.40.50.150">
    <property type="entry name" value="Vaccinia Virus protein VP39"/>
    <property type="match status" value="1"/>
</dbReference>
<evidence type="ECO:0000256" key="2">
    <source>
        <dbReference type="ARBA" id="ARBA00022679"/>
    </source>
</evidence>
<feature type="domain" description="Methyltransferase small" evidence="4">
    <location>
        <begin position="153"/>
        <end position="282"/>
    </location>
</feature>
<dbReference type="RefSeq" id="WP_122626898.1">
    <property type="nucleotide sequence ID" value="NZ_UPPP01000060.1"/>
</dbReference>
<dbReference type="CDD" id="cd02440">
    <property type="entry name" value="AdoMet_MTases"/>
    <property type="match status" value="1"/>
</dbReference>
<dbReference type="PANTHER" id="PTHR45875:SF1">
    <property type="entry name" value="METHYLTRANSFERASE N6AMT1"/>
    <property type="match status" value="1"/>
</dbReference>
<organism evidence="5 6">
    <name type="scientific">Lucifera butyrica</name>
    <dbReference type="NCBI Taxonomy" id="1351585"/>
    <lineage>
        <taxon>Bacteria</taxon>
        <taxon>Bacillati</taxon>
        <taxon>Bacillota</taxon>
        <taxon>Negativicutes</taxon>
        <taxon>Veillonellales</taxon>
        <taxon>Veillonellaceae</taxon>
        <taxon>Lucifera</taxon>
    </lineage>
</organism>
<dbReference type="Pfam" id="PF05175">
    <property type="entry name" value="MTS"/>
    <property type="match status" value="1"/>
</dbReference>
<dbReference type="InterPro" id="IPR052190">
    <property type="entry name" value="Euk-Arch_PrmC-MTase"/>
</dbReference>
<protein>
    <submittedName>
        <fullName evidence="5">S-adenosyl-l-methionine-dependent methyltransferase</fullName>
    </submittedName>
</protein>
<dbReference type="PANTHER" id="PTHR45875">
    <property type="entry name" value="METHYLTRANSFERASE N6AMT1"/>
    <property type="match status" value="1"/>
</dbReference>
<dbReference type="Proteomes" id="UP000277811">
    <property type="component" value="Unassembled WGS sequence"/>
</dbReference>
<dbReference type="GO" id="GO:0008757">
    <property type="term" value="F:S-adenosylmethionine-dependent methyltransferase activity"/>
    <property type="evidence" value="ECO:0007669"/>
    <property type="project" value="TreeGrafter"/>
</dbReference>
<dbReference type="InterPro" id="IPR007848">
    <property type="entry name" value="Small_mtfrase_dom"/>
</dbReference>
<gene>
    <name evidence="5" type="ORF">LUCI_1148</name>
</gene>